<evidence type="ECO:0000313" key="3">
    <source>
        <dbReference type="Proteomes" id="UP001318401"/>
    </source>
</evidence>
<name>A0ABX2BE24_9GAMM</name>
<organism evidence="2 3">
    <name type="scientific">Vreelandella venusta</name>
    <dbReference type="NCBI Taxonomy" id="44935"/>
    <lineage>
        <taxon>Bacteria</taxon>
        <taxon>Pseudomonadati</taxon>
        <taxon>Pseudomonadota</taxon>
        <taxon>Gammaproteobacteria</taxon>
        <taxon>Oceanospirillales</taxon>
        <taxon>Halomonadaceae</taxon>
        <taxon>Vreelandella</taxon>
    </lineage>
</organism>
<gene>
    <name evidence="2" type="ORF">DDR56_09730</name>
</gene>
<evidence type="ECO:0000313" key="2">
    <source>
        <dbReference type="EMBL" id="NPT30840.1"/>
    </source>
</evidence>
<proteinExistence type="predicted"/>
<protein>
    <submittedName>
        <fullName evidence="2">Uncharacterized protein</fullName>
    </submittedName>
</protein>
<reference evidence="2 3" key="1">
    <citation type="submission" date="2018-04" db="EMBL/GenBank/DDBJ databases">
        <authorList>
            <person name="Li G."/>
            <person name="Du W."/>
            <person name="Bai Y."/>
        </authorList>
    </citation>
    <scope>NUCLEOTIDE SEQUENCE [LARGE SCALE GENOMIC DNA]</scope>
    <source>
        <strain evidence="2 3">YYYZ-3</strain>
    </source>
</reference>
<keyword evidence="3" id="KW-1185">Reference proteome</keyword>
<evidence type="ECO:0000256" key="1">
    <source>
        <dbReference type="SAM" id="MobiDB-lite"/>
    </source>
</evidence>
<accession>A0ABX2BE24</accession>
<sequence>MATKQAGVWRIKDGKKTCIQLPTKPPTPKQPTATEQPKEQLRVTAPAEPQEVSEDDPAT</sequence>
<dbReference type="Proteomes" id="UP001318401">
    <property type="component" value="Unassembled WGS sequence"/>
</dbReference>
<comment type="caution">
    <text evidence="2">The sequence shown here is derived from an EMBL/GenBank/DDBJ whole genome shotgun (WGS) entry which is preliminary data.</text>
</comment>
<dbReference type="EMBL" id="QDKN01000003">
    <property type="protein sequence ID" value="NPT30840.1"/>
    <property type="molecule type" value="Genomic_DNA"/>
</dbReference>
<feature type="region of interest" description="Disordered" evidence="1">
    <location>
        <begin position="1"/>
        <end position="59"/>
    </location>
</feature>
<dbReference type="RefSeq" id="WP_125747761.1">
    <property type="nucleotide sequence ID" value="NZ_CP034367.1"/>
</dbReference>